<dbReference type="InterPro" id="IPR029063">
    <property type="entry name" value="SAM-dependent_MTases_sf"/>
</dbReference>
<keyword evidence="4" id="KW-0949">S-adenosyl-L-methionine</keyword>
<dbReference type="GO" id="GO:0003677">
    <property type="term" value="F:DNA binding"/>
    <property type="evidence" value="ECO:0007669"/>
    <property type="project" value="UniProtKB-KW"/>
</dbReference>
<dbReference type="InterPro" id="IPR050953">
    <property type="entry name" value="N4_N6_ade-DNA_methylase"/>
</dbReference>
<evidence type="ECO:0000313" key="12">
    <source>
        <dbReference type="EMBL" id="QED23005.1"/>
    </source>
</evidence>
<dbReference type="Pfam" id="PF20464">
    <property type="entry name" value="MmeI_N"/>
    <property type="match status" value="1"/>
</dbReference>
<evidence type="ECO:0000259" key="10">
    <source>
        <dbReference type="Pfam" id="PF20464"/>
    </source>
</evidence>
<feature type="domain" description="MmeI-like N-terminal" evidence="10">
    <location>
        <begin position="29"/>
        <end position="189"/>
    </location>
</feature>
<dbReference type="EC" id="2.1.1.72" evidence="1"/>
<keyword evidence="5" id="KW-0680">Restriction system</keyword>
<dbReference type="PROSITE" id="PS00092">
    <property type="entry name" value="N6_MTASE"/>
    <property type="match status" value="1"/>
</dbReference>
<gene>
    <name evidence="12" type="ORF">Deia_00197</name>
</gene>
<name>A0A5B8XDQ3_9RICK</name>
<dbReference type="RefSeq" id="WP_146820307.1">
    <property type="nucleotide sequence ID" value="NZ_CP029077.1"/>
</dbReference>
<dbReference type="InterPro" id="IPR025931">
    <property type="entry name" value="TaqI_C"/>
</dbReference>
<evidence type="ECO:0000256" key="6">
    <source>
        <dbReference type="ARBA" id="ARBA00023125"/>
    </source>
</evidence>
<evidence type="ECO:0000256" key="2">
    <source>
        <dbReference type="ARBA" id="ARBA00022603"/>
    </source>
</evidence>
<evidence type="ECO:0000256" key="5">
    <source>
        <dbReference type="ARBA" id="ARBA00022747"/>
    </source>
</evidence>
<dbReference type="Pfam" id="PF12950">
    <property type="entry name" value="TaqI_C"/>
    <property type="match status" value="1"/>
</dbReference>
<keyword evidence="2" id="KW-0489">Methyltransferase</keyword>
<evidence type="ECO:0000256" key="4">
    <source>
        <dbReference type="ARBA" id="ARBA00022691"/>
    </source>
</evidence>
<reference evidence="12 13" key="1">
    <citation type="journal article" date="2019" name="ISME J.">
        <title>Deianiraea, an extracellular bacterium associated with the ciliate Paramecium, suggests an alternative scenario for the evolution of Rickettsiales.</title>
        <authorList>
            <person name="Castelli M."/>
            <person name="Sabaneyeva E."/>
            <person name="Lanzoni O."/>
            <person name="Lebedeva N."/>
            <person name="Floriano A.M."/>
            <person name="Gaiarsa S."/>
            <person name="Benken K."/>
            <person name="Modeo L."/>
            <person name="Bandi C."/>
            <person name="Potekhin A."/>
            <person name="Sassera D."/>
            <person name="Petroni G."/>
        </authorList>
    </citation>
    <scope>NUCLEOTIDE SEQUENCE [LARGE SCALE GENOMIC DNA]</scope>
    <source>
        <strain evidence="12">CyL4-1</strain>
    </source>
</reference>
<keyword evidence="13" id="KW-1185">Reference proteome</keyword>
<dbReference type="GO" id="GO:0032259">
    <property type="term" value="P:methylation"/>
    <property type="evidence" value="ECO:0007669"/>
    <property type="project" value="UniProtKB-KW"/>
</dbReference>
<evidence type="ECO:0000313" key="13">
    <source>
        <dbReference type="Proteomes" id="UP000321934"/>
    </source>
</evidence>
<evidence type="ECO:0000259" key="9">
    <source>
        <dbReference type="Pfam" id="PF12950"/>
    </source>
</evidence>
<evidence type="ECO:0000256" key="7">
    <source>
        <dbReference type="ARBA" id="ARBA00047942"/>
    </source>
</evidence>
<dbReference type="InterPro" id="IPR023135">
    <property type="entry name" value="N6_DNA_MeTrfase_TaqI_C"/>
</dbReference>
<feature type="domain" description="TaqI-like C-terminal specificity" evidence="9">
    <location>
        <begin position="799"/>
        <end position="916"/>
    </location>
</feature>
<accession>A0A5B8XDQ3</accession>
<dbReference type="InterPro" id="IPR046817">
    <property type="entry name" value="MmeI_N"/>
</dbReference>
<dbReference type="SUPFAM" id="SSF116734">
    <property type="entry name" value="DNA methylase specificity domain"/>
    <property type="match status" value="1"/>
</dbReference>
<dbReference type="Proteomes" id="UP000321934">
    <property type="component" value="Chromosome"/>
</dbReference>
<sequence>MSTNSLFNPSFLKRKLPEYRNIDSDKIKNAREIFERWNNLLQTTTKNEEQLQTDFLNDIFGDILGYAYKRGETETNLEKEEKTELDGQKPDGILGFFTHENKNCRVVIELKDQKTSLDAKQNRQKDNRTPVEQAFGYVSKYQGTEFVIVSNFKEIRLYKSNYQGKYHEFKIEELARSEAKQREFFLLLSKNNLFTTEKSTSPTHKLLEDNTKEEESIEKRFYNDYKDLRKKLFNHLREQNPTKEPTNLLSKTQKLLDRVIFVCFCEDLNLLPDKIFTKLLKTTQEAFVEITIWQQIKGLFNAIDKGGREKNINKFNGGLFARDIELDELVLQDDILKEIIKISDWDFGSELTVNILGHIFEQSITDLEEIKADISGETHDKKQGKRKKDGVFYTPEYITRYIVEEAVGGWLNDRKTELEIDKLPELTEDDLVKKSKKPSKKAQIHIDFWNSYAKTLQSIKVLDPACGSGAFLVAVFNFLEKEWLTLSETLRKLGDDEQAGLFSYSQIYKHILKNNIYGVDLNPESVQITKLSLWLKTANRSEELTTLDANIKCGNSLIDDASVETGFYINNEGERVSLAFNWQNEFSAVSENGGFDVVVGNPPYGVDFDEKQKEYLSNFDSSVPDYEIYIYFISKGMYLLKNGGKLFYIFPNTFLSTLYGANYRKQIIDNHSLICIANLSDDKTFDEANVRTCICGFQKGIKDYKCTVTEYTNKFDIVKTITKQDLLDNHENLLSFISVNEDAKRIIDKIKIHSKLSDFFDVSQGYIPYDKYRGQSEETIKNRIYHSTTKLDEAYKIEIKGEDVKPYYLNLETGQYVKYGKHLANPREQKYFINPRVLIREIVSQKLIATYTEEECYNNPSVINVIAKDKNELSLAFILGIINSKLIGFYHNVTSPKAKKGLFPKILINDIRNLPIPNIPLTDQHPFVEKAQTMLTLTAQLNDKTKAFVDYFVGKFKAKLPVDKEFKITRNLENWHTLEFADFIKELAKQKVSLSSTDEFDFKPLFDREKKACVELQSKITRTDAEIDKMVYTLYGLSEEEVKIVENLVV</sequence>
<dbReference type="OrthoDB" id="7161184at2"/>
<dbReference type="Gene3D" id="3.40.50.150">
    <property type="entry name" value="Vaccinia Virus protein VP39"/>
    <property type="match status" value="1"/>
</dbReference>
<dbReference type="AlphaFoldDB" id="A0A5B8XDQ3"/>
<dbReference type="InterPro" id="IPR046819">
    <property type="entry name" value="MmeI_hel"/>
</dbReference>
<dbReference type="PRINTS" id="PR00507">
    <property type="entry name" value="N12N6MTFRASE"/>
</dbReference>
<dbReference type="EMBL" id="CP029077">
    <property type="protein sequence ID" value="QED23005.1"/>
    <property type="molecule type" value="Genomic_DNA"/>
</dbReference>
<dbReference type="Pfam" id="PF07669">
    <property type="entry name" value="Eco57I"/>
    <property type="match status" value="1"/>
</dbReference>
<feature type="domain" description="Type II methyltransferase M.TaqI-like" evidence="8">
    <location>
        <begin position="514"/>
        <end position="685"/>
    </location>
</feature>
<proteinExistence type="predicted"/>
<organism evidence="12 13">
    <name type="scientific">Candidatus Deianiraea vastatrix</name>
    <dbReference type="NCBI Taxonomy" id="2163644"/>
    <lineage>
        <taxon>Bacteria</taxon>
        <taxon>Pseudomonadati</taxon>
        <taxon>Pseudomonadota</taxon>
        <taxon>Alphaproteobacteria</taxon>
        <taxon>Rickettsiales</taxon>
        <taxon>Candidatus Deianiraeaceae</taxon>
        <taxon>Candidatus Deianiraea</taxon>
    </lineage>
</organism>
<dbReference type="REBASE" id="362437">
    <property type="entry name" value="DvaCyL41ORF197P"/>
</dbReference>
<dbReference type="GO" id="GO:0009007">
    <property type="term" value="F:site-specific DNA-methyltransferase (adenine-specific) activity"/>
    <property type="evidence" value="ECO:0007669"/>
    <property type="project" value="UniProtKB-EC"/>
</dbReference>
<comment type="catalytic activity">
    <reaction evidence="7">
        <text>a 2'-deoxyadenosine in DNA + S-adenosyl-L-methionine = an N(6)-methyl-2'-deoxyadenosine in DNA + S-adenosyl-L-homocysteine + H(+)</text>
        <dbReference type="Rhea" id="RHEA:15197"/>
        <dbReference type="Rhea" id="RHEA-COMP:12418"/>
        <dbReference type="Rhea" id="RHEA-COMP:12419"/>
        <dbReference type="ChEBI" id="CHEBI:15378"/>
        <dbReference type="ChEBI" id="CHEBI:57856"/>
        <dbReference type="ChEBI" id="CHEBI:59789"/>
        <dbReference type="ChEBI" id="CHEBI:90615"/>
        <dbReference type="ChEBI" id="CHEBI:90616"/>
        <dbReference type="EC" id="2.1.1.72"/>
    </reaction>
</comment>
<evidence type="ECO:0000256" key="1">
    <source>
        <dbReference type="ARBA" id="ARBA00011900"/>
    </source>
</evidence>
<keyword evidence="6" id="KW-0238">DNA-binding</keyword>
<dbReference type="InterPro" id="IPR011639">
    <property type="entry name" value="MethylTrfase_TaqI-like_dom"/>
</dbReference>
<dbReference type="PANTHER" id="PTHR33841:SF1">
    <property type="entry name" value="DNA METHYLTRANSFERASE A"/>
    <property type="match status" value="1"/>
</dbReference>
<keyword evidence="3" id="KW-0808">Transferase</keyword>
<dbReference type="GO" id="GO:0009307">
    <property type="term" value="P:DNA restriction-modification system"/>
    <property type="evidence" value="ECO:0007669"/>
    <property type="project" value="UniProtKB-KW"/>
</dbReference>
<evidence type="ECO:0000259" key="8">
    <source>
        <dbReference type="Pfam" id="PF07669"/>
    </source>
</evidence>
<feature type="domain" description="MmeI-like helicase spacer" evidence="11">
    <location>
        <begin position="252"/>
        <end position="320"/>
    </location>
</feature>
<dbReference type="Gene3D" id="3.90.220.10">
    <property type="entry name" value="Adenine-n6-DNA-methyltransferase Taqi, Chain A, domain 2"/>
    <property type="match status" value="1"/>
</dbReference>
<dbReference type="SUPFAM" id="SSF53335">
    <property type="entry name" value="S-adenosyl-L-methionine-dependent methyltransferases"/>
    <property type="match status" value="1"/>
</dbReference>
<protein>
    <recommendedName>
        <fullName evidence="1">site-specific DNA-methyltransferase (adenine-specific)</fullName>
        <ecNumber evidence="1">2.1.1.72</ecNumber>
    </recommendedName>
</protein>
<dbReference type="InterPro" id="IPR002052">
    <property type="entry name" value="DNA_methylase_N6_adenine_CS"/>
</dbReference>
<dbReference type="Pfam" id="PF20465">
    <property type="entry name" value="MmeI_hel"/>
    <property type="match status" value="1"/>
</dbReference>
<evidence type="ECO:0000259" key="11">
    <source>
        <dbReference type="Pfam" id="PF20465"/>
    </source>
</evidence>
<dbReference type="PANTHER" id="PTHR33841">
    <property type="entry name" value="DNA METHYLTRANSFERASE YEEA-RELATED"/>
    <property type="match status" value="1"/>
</dbReference>
<evidence type="ECO:0000256" key="3">
    <source>
        <dbReference type="ARBA" id="ARBA00022679"/>
    </source>
</evidence>